<protein>
    <submittedName>
        <fullName evidence="3">Uncharacterized protein</fullName>
    </submittedName>
</protein>
<evidence type="ECO:0000313" key="4">
    <source>
        <dbReference type="Proteomes" id="UP000589626"/>
    </source>
</evidence>
<reference evidence="3 4" key="1">
    <citation type="submission" date="2020-08" db="EMBL/GenBank/DDBJ databases">
        <title>Sequencing the genomes of 1000 actinobacteria strains.</title>
        <authorList>
            <person name="Klenk H.-P."/>
        </authorList>
    </citation>
    <scope>NUCLEOTIDE SEQUENCE [LARGE SCALE GENOMIC DNA]</scope>
    <source>
        <strain evidence="3 4">DSM 105498</strain>
    </source>
</reference>
<feature type="signal peptide" evidence="2">
    <location>
        <begin position="1"/>
        <end position="20"/>
    </location>
</feature>
<feature type="region of interest" description="Disordered" evidence="1">
    <location>
        <begin position="31"/>
        <end position="73"/>
    </location>
</feature>
<proteinExistence type="predicted"/>
<feature type="chain" id="PRO_5031146795" evidence="2">
    <location>
        <begin position="21"/>
        <end position="73"/>
    </location>
</feature>
<accession>A0A7W4W2B0</accession>
<dbReference type="EMBL" id="JACHWR010000014">
    <property type="protein sequence ID" value="MBB3045627.1"/>
    <property type="molecule type" value="Genomic_DNA"/>
</dbReference>
<dbReference type="RefSeq" id="WP_221200353.1">
    <property type="nucleotide sequence ID" value="NZ_JACHWR010000014.1"/>
</dbReference>
<keyword evidence="4" id="KW-1185">Reference proteome</keyword>
<evidence type="ECO:0000313" key="3">
    <source>
        <dbReference type="EMBL" id="MBB3045627.1"/>
    </source>
</evidence>
<feature type="compositionally biased region" description="Basic residues" evidence="1">
    <location>
        <begin position="31"/>
        <end position="50"/>
    </location>
</feature>
<evidence type="ECO:0000256" key="1">
    <source>
        <dbReference type="SAM" id="MobiDB-lite"/>
    </source>
</evidence>
<name>A0A7W4W2B0_9ACTN</name>
<gene>
    <name evidence="3" type="ORF">FHU40_005487</name>
</gene>
<sequence>MYARPSRRTCSIMASTSASAASALITRIRCSRRKSERARKTSAVRTRNQRIRSPGVAPSGPPAWAERIASKKS</sequence>
<keyword evidence="2" id="KW-0732">Signal</keyword>
<organism evidence="3 4">
    <name type="scientific">Nocardioides soli</name>
    <dbReference type="NCBI Taxonomy" id="1036020"/>
    <lineage>
        <taxon>Bacteria</taxon>
        <taxon>Bacillati</taxon>
        <taxon>Actinomycetota</taxon>
        <taxon>Actinomycetes</taxon>
        <taxon>Propionibacteriales</taxon>
        <taxon>Nocardioidaceae</taxon>
        <taxon>Nocardioides</taxon>
    </lineage>
</organism>
<dbReference type="Proteomes" id="UP000589626">
    <property type="component" value="Unassembled WGS sequence"/>
</dbReference>
<dbReference type="AlphaFoldDB" id="A0A7W4W2B0"/>
<comment type="caution">
    <text evidence="3">The sequence shown here is derived from an EMBL/GenBank/DDBJ whole genome shotgun (WGS) entry which is preliminary data.</text>
</comment>
<evidence type="ECO:0000256" key="2">
    <source>
        <dbReference type="SAM" id="SignalP"/>
    </source>
</evidence>